<evidence type="ECO:0000256" key="3">
    <source>
        <dbReference type="SAM" id="MobiDB-lite"/>
    </source>
</evidence>
<dbReference type="EMBL" id="LUKN01000784">
    <property type="protein sequence ID" value="OAR02207.1"/>
    <property type="molecule type" value="Genomic_DNA"/>
</dbReference>
<dbReference type="InterPro" id="IPR036291">
    <property type="entry name" value="NAD(P)-bd_dom_sf"/>
</dbReference>
<evidence type="ECO:0000256" key="1">
    <source>
        <dbReference type="ARBA" id="ARBA00006484"/>
    </source>
</evidence>
<dbReference type="OMA" id="NGACWDI"/>
<feature type="compositionally biased region" description="Low complexity" evidence="3">
    <location>
        <begin position="32"/>
        <end position="43"/>
    </location>
</feature>
<gene>
    <name evidence="4" type="ORF">LLEC1_01127</name>
</gene>
<reference evidence="4 5" key="1">
    <citation type="submission" date="2016-03" db="EMBL/GenBank/DDBJ databases">
        <title>Fine-scale spatial genetic structure of a fungal parasite of coffee scale insects.</title>
        <authorList>
            <person name="Jackson D."/>
            <person name="Zemenick K.A."/>
            <person name="Malloure B."/>
            <person name="Quandt C.A."/>
            <person name="James T.Y."/>
        </authorList>
    </citation>
    <scope>NUCLEOTIDE SEQUENCE [LARGE SCALE GENOMIC DNA]</scope>
    <source>
        <strain evidence="4 5">UM487</strain>
    </source>
</reference>
<dbReference type="PRINTS" id="PR00081">
    <property type="entry name" value="GDHRDH"/>
</dbReference>
<feature type="region of interest" description="Disordered" evidence="3">
    <location>
        <begin position="1"/>
        <end position="43"/>
    </location>
</feature>
<organism evidence="4 5">
    <name type="scientific">Cordyceps confragosa</name>
    <name type="common">Lecanicillium lecanii</name>
    <dbReference type="NCBI Taxonomy" id="2714763"/>
    <lineage>
        <taxon>Eukaryota</taxon>
        <taxon>Fungi</taxon>
        <taxon>Dikarya</taxon>
        <taxon>Ascomycota</taxon>
        <taxon>Pezizomycotina</taxon>
        <taxon>Sordariomycetes</taxon>
        <taxon>Hypocreomycetidae</taxon>
        <taxon>Hypocreales</taxon>
        <taxon>Cordycipitaceae</taxon>
        <taxon>Akanthomyces</taxon>
    </lineage>
</organism>
<dbReference type="Pfam" id="PF13561">
    <property type="entry name" value="adh_short_C2"/>
    <property type="match status" value="1"/>
</dbReference>
<keyword evidence="5" id="KW-1185">Reference proteome</keyword>
<dbReference type="Proteomes" id="UP000243081">
    <property type="component" value="Unassembled WGS sequence"/>
</dbReference>
<dbReference type="CDD" id="cd05233">
    <property type="entry name" value="SDR_c"/>
    <property type="match status" value="1"/>
</dbReference>
<dbReference type="GO" id="GO:0048038">
    <property type="term" value="F:quinone binding"/>
    <property type="evidence" value="ECO:0007669"/>
    <property type="project" value="TreeGrafter"/>
</dbReference>
<comment type="caution">
    <text evidence="4">The sequence shown here is derived from an EMBL/GenBank/DDBJ whole genome shotgun (WGS) entry which is preliminary data.</text>
</comment>
<accession>A0A179IHS3</accession>
<dbReference type="InterPro" id="IPR002347">
    <property type="entry name" value="SDR_fam"/>
</dbReference>
<keyword evidence="2" id="KW-0521">NADP</keyword>
<dbReference type="GO" id="GO:0016616">
    <property type="term" value="F:oxidoreductase activity, acting on the CH-OH group of donors, NAD or NADP as acceptor"/>
    <property type="evidence" value="ECO:0007669"/>
    <property type="project" value="TreeGrafter"/>
</dbReference>
<dbReference type="Gene3D" id="3.40.50.720">
    <property type="entry name" value="NAD(P)-binding Rossmann-like Domain"/>
    <property type="match status" value="1"/>
</dbReference>
<evidence type="ECO:0000256" key="2">
    <source>
        <dbReference type="ARBA" id="ARBA00022857"/>
    </source>
</evidence>
<sequence>MPSALAKIRHSWSRAKTSSTTTTTKGPRDSSDSSTTTPEPAASTISQTVAFPTNMAQAKCQQAHEQATKDYKPLLGRVFGITGGASGIGFATAKILAQRGAKVCVADVDPNAMKDASAYFADHGIACDVERVDVSKRAEVDAWVAGIVAKHGRLDGAANVAGVIGKCHGVATLSQLEDDDWDKIIGVNLTGTMYCMRAQLRNIAHGGSIVNVSSIHGLKGVYPTSCFAKHAAYDASKHGIMGLTKAAALENGDREIRVNSVAPGAIYTPLMQKNWDFHQRRPNAPFDEPTAFQRQGTAEETANVICFLLGPESTFVSGSVYQVDGAWI</sequence>
<protein>
    <submittedName>
        <fullName evidence="4">Uncharacterized protein</fullName>
    </submittedName>
</protein>
<dbReference type="SUPFAM" id="SSF51735">
    <property type="entry name" value="NAD(P)-binding Rossmann-fold domains"/>
    <property type="match status" value="1"/>
</dbReference>
<dbReference type="AlphaFoldDB" id="A0A179IHS3"/>
<dbReference type="PRINTS" id="PR00080">
    <property type="entry name" value="SDRFAMILY"/>
</dbReference>
<comment type="similarity">
    <text evidence="1">Belongs to the short-chain dehydrogenases/reductases (SDR) family.</text>
</comment>
<evidence type="ECO:0000313" key="5">
    <source>
        <dbReference type="Proteomes" id="UP000243081"/>
    </source>
</evidence>
<dbReference type="OrthoDB" id="1669814at2759"/>
<dbReference type="FunFam" id="3.40.50.720:FF:000084">
    <property type="entry name" value="Short-chain dehydrogenase reductase"/>
    <property type="match status" value="1"/>
</dbReference>
<dbReference type="GO" id="GO:0006633">
    <property type="term" value="P:fatty acid biosynthetic process"/>
    <property type="evidence" value="ECO:0007669"/>
    <property type="project" value="TreeGrafter"/>
</dbReference>
<dbReference type="PANTHER" id="PTHR42760">
    <property type="entry name" value="SHORT-CHAIN DEHYDROGENASES/REDUCTASES FAMILY MEMBER"/>
    <property type="match status" value="1"/>
</dbReference>
<name>A0A179IHS3_CORDF</name>
<proteinExistence type="inferred from homology"/>
<dbReference type="PANTHER" id="PTHR42760:SF45">
    <property type="entry name" value="SHORT CHAIN DEHYDROGENASE_REDUCTASE FAMILY PROTEIN, PUTATIVE (AFU_ORTHOLOGUE AFUA_3G09150)-RELATED"/>
    <property type="match status" value="1"/>
</dbReference>
<evidence type="ECO:0000313" key="4">
    <source>
        <dbReference type="EMBL" id="OAR02207.1"/>
    </source>
</evidence>